<feature type="region of interest" description="Disordered" evidence="1">
    <location>
        <begin position="100"/>
        <end position="144"/>
    </location>
</feature>
<dbReference type="InterPro" id="IPR001478">
    <property type="entry name" value="PDZ"/>
</dbReference>
<dbReference type="SMART" id="SM00228">
    <property type="entry name" value="PDZ"/>
    <property type="match status" value="1"/>
</dbReference>
<dbReference type="InterPro" id="IPR036034">
    <property type="entry name" value="PDZ_sf"/>
</dbReference>
<feature type="compositionally biased region" description="Polar residues" evidence="1">
    <location>
        <begin position="103"/>
        <end position="113"/>
    </location>
</feature>
<feature type="compositionally biased region" description="Basic and acidic residues" evidence="1">
    <location>
        <begin position="69"/>
        <end position="79"/>
    </location>
</feature>
<dbReference type="PROSITE" id="PS50106">
    <property type="entry name" value="PDZ"/>
    <property type="match status" value="1"/>
</dbReference>
<name>A0A5S6R6D4_TRIMR</name>
<evidence type="ECO:0000313" key="3">
    <source>
        <dbReference type="Proteomes" id="UP000046395"/>
    </source>
</evidence>
<feature type="compositionally biased region" description="Basic and acidic residues" evidence="1">
    <location>
        <begin position="18"/>
        <end position="47"/>
    </location>
</feature>
<feature type="region of interest" description="Disordered" evidence="1">
    <location>
        <begin position="1"/>
        <end position="79"/>
    </location>
</feature>
<evidence type="ECO:0000256" key="1">
    <source>
        <dbReference type="SAM" id="MobiDB-lite"/>
    </source>
</evidence>
<dbReference type="WBParaSite" id="TMUE_3000014897.1">
    <property type="protein sequence ID" value="TMUE_3000014897.1"/>
    <property type="gene ID" value="WBGene00302381"/>
</dbReference>
<dbReference type="SUPFAM" id="SSF50156">
    <property type="entry name" value="PDZ domain-like"/>
    <property type="match status" value="1"/>
</dbReference>
<protein>
    <submittedName>
        <fullName evidence="4">PDZ domain-containing protein</fullName>
    </submittedName>
</protein>
<feature type="compositionally biased region" description="Polar residues" evidence="1">
    <location>
        <begin position="48"/>
        <end position="61"/>
    </location>
</feature>
<reference evidence="4" key="1">
    <citation type="submission" date="2019-12" db="UniProtKB">
        <authorList>
            <consortium name="WormBaseParasite"/>
        </authorList>
    </citation>
    <scope>IDENTIFICATION</scope>
</reference>
<dbReference type="Gene3D" id="2.30.42.10">
    <property type="match status" value="1"/>
</dbReference>
<sequence length="366" mass="41167">MSNQEKILGSKETNPAKGSDDRQKCYKENAKDETQHTEGNSEGKDLQTPENNDNKVTNLTDWLSPEAIKSIEETTRRKDLKDSELEQLILDKLHAESCKSKFNPDSCQNSQPNEDPPKTATGNAATEKSAENCKSPTTPLHANATSIDQKMQTDFEFKCETLSRDPQSFALYHLIPGPRRNRYYFEVTITKKAFGPLPGIVLSGFPVCVVEVQAGSPLVNIFQKGDRILAINDKPMKSADECANQLNPTSLKIHIERCYEKTELKGDSRRNNAEFPIVHTALSVRHKQSEDDSRFEKLPDDVQAILQTQKAQLDKDLTYLNCKPAERDSSTVPKSVRVRLASKVVQKKIRSDVPQSKSRSLRRAPR</sequence>
<dbReference type="Proteomes" id="UP000046395">
    <property type="component" value="Unassembled WGS sequence"/>
</dbReference>
<organism evidence="3 4">
    <name type="scientific">Trichuris muris</name>
    <name type="common">Mouse whipworm</name>
    <dbReference type="NCBI Taxonomy" id="70415"/>
    <lineage>
        <taxon>Eukaryota</taxon>
        <taxon>Metazoa</taxon>
        <taxon>Ecdysozoa</taxon>
        <taxon>Nematoda</taxon>
        <taxon>Enoplea</taxon>
        <taxon>Dorylaimia</taxon>
        <taxon>Trichinellida</taxon>
        <taxon>Trichuridae</taxon>
        <taxon>Trichuris</taxon>
    </lineage>
</organism>
<evidence type="ECO:0000259" key="2">
    <source>
        <dbReference type="PROSITE" id="PS50106"/>
    </source>
</evidence>
<evidence type="ECO:0000313" key="4">
    <source>
        <dbReference type="WBParaSite" id="TMUE_3000014897.1"/>
    </source>
</evidence>
<keyword evidence="3" id="KW-1185">Reference proteome</keyword>
<feature type="domain" description="PDZ" evidence="2">
    <location>
        <begin position="186"/>
        <end position="238"/>
    </location>
</feature>
<accession>A0A5S6R6D4</accession>
<feature type="compositionally biased region" description="Polar residues" evidence="1">
    <location>
        <begin position="120"/>
        <end position="144"/>
    </location>
</feature>
<feature type="region of interest" description="Disordered" evidence="1">
    <location>
        <begin position="347"/>
        <end position="366"/>
    </location>
</feature>
<dbReference type="AlphaFoldDB" id="A0A5S6R6D4"/>
<proteinExistence type="predicted"/>